<dbReference type="Proteomes" id="UP001500418">
    <property type="component" value="Unassembled WGS sequence"/>
</dbReference>
<feature type="compositionally biased region" description="Polar residues" evidence="1">
    <location>
        <begin position="13"/>
        <end position="26"/>
    </location>
</feature>
<feature type="region of interest" description="Disordered" evidence="1">
    <location>
        <begin position="1"/>
        <end position="98"/>
    </location>
</feature>
<proteinExistence type="predicted"/>
<evidence type="ECO:0000256" key="1">
    <source>
        <dbReference type="SAM" id="MobiDB-lite"/>
    </source>
</evidence>
<dbReference type="EMBL" id="BAAAID010000094">
    <property type="protein sequence ID" value="GAA0956091.1"/>
    <property type="molecule type" value="Genomic_DNA"/>
</dbReference>
<organism evidence="2 3">
    <name type="scientific">Streptomyces rhizosphaericus</name>
    <dbReference type="NCBI Taxonomy" id="114699"/>
    <lineage>
        <taxon>Bacteria</taxon>
        <taxon>Bacillati</taxon>
        <taxon>Actinomycetota</taxon>
        <taxon>Actinomycetes</taxon>
        <taxon>Kitasatosporales</taxon>
        <taxon>Streptomycetaceae</taxon>
        <taxon>Streptomyces</taxon>
        <taxon>Streptomyces violaceusniger group</taxon>
    </lineage>
</organism>
<keyword evidence="3" id="KW-1185">Reference proteome</keyword>
<sequence>MTDCARQDAGNIGTPSRNIASQQADGPSTGPRPEASGNPHHPARGNTGVPSPPPPPAAPPTQIAMGGYSQIAMGGPEHPSVSNIFMGSPEPPQTETDP</sequence>
<gene>
    <name evidence="2" type="ORF">GCM10009575_085500</name>
</gene>
<evidence type="ECO:0000313" key="2">
    <source>
        <dbReference type="EMBL" id="GAA0956091.1"/>
    </source>
</evidence>
<protein>
    <submittedName>
        <fullName evidence="2">Uncharacterized protein</fullName>
    </submittedName>
</protein>
<evidence type="ECO:0000313" key="3">
    <source>
        <dbReference type="Proteomes" id="UP001500418"/>
    </source>
</evidence>
<comment type="caution">
    <text evidence="2">The sequence shown here is derived from an EMBL/GenBank/DDBJ whole genome shotgun (WGS) entry which is preliminary data.</text>
</comment>
<name>A0ABP4BZE1_9ACTN</name>
<reference evidence="3" key="1">
    <citation type="journal article" date="2019" name="Int. J. Syst. Evol. Microbiol.">
        <title>The Global Catalogue of Microorganisms (GCM) 10K type strain sequencing project: providing services to taxonomists for standard genome sequencing and annotation.</title>
        <authorList>
            <consortium name="The Broad Institute Genomics Platform"/>
            <consortium name="The Broad Institute Genome Sequencing Center for Infectious Disease"/>
            <person name="Wu L."/>
            <person name="Ma J."/>
        </authorList>
    </citation>
    <scope>NUCLEOTIDE SEQUENCE [LARGE SCALE GENOMIC DNA]</scope>
    <source>
        <strain evidence="3">JCM 11444</strain>
    </source>
</reference>
<accession>A0ABP4BZE1</accession>
<feature type="compositionally biased region" description="Pro residues" evidence="1">
    <location>
        <begin position="50"/>
        <end position="59"/>
    </location>
</feature>